<feature type="transmembrane region" description="Helical" evidence="6">
    <location>
        <begin position="62"/>
        <end position="82"/>
    </location>
</feature>
<dbReference type="PANTHER" id="PTHR32196:SF69">
    <property type="entry name" value="BRANCHED-CHAIN AMINO ACID TRANSPORT SYSTEM, PERMEASE PROTEIN"/>
    <property type="match status" value="1"/>
</dbReference>
<gene>
    <name evidence="7" type="ORF">AXG55_06485</name>
</gene>
<protein>
    <recommendedName>
        <fullName evidence="9">ABC transporter permease</fullName>
    </recommendedName>
</protein>
<dbReference type="KEGG" id="saqi:AXG55_06485"/>
<dbReference type="GO" id="GO:0022857">
    <property type="term" value="F:transmembrane transporter activity"/>
    <property type="evidence" value="ECO:0007669"/>
    <property type="project" value="InterPro"/>
</dbReference>
<organism evidence="7 8">
    <name type="scientific">Silvanigrella aquatica</name>
    <dbReference type="NCBI Taxonomy" id="1915309"/>
    <lineage>
        <taxon>Bacteria</taxon>
        <taxon>Pseudomonadati</taxon>
        <taxon>Bdellovibrionota</taxon>
        <taxon>Oligoflexia</taxon>
        <taxon>Silvanigrellales</taxon>
        <taxon>Silvanigrellaceae</taxon>
        <taxon>Silvanigrella</taxon>
    </lineage>
</organism>
<comment type="subcellular location">
    <subcellularLocation>
        <location evidence="1">Cell membrane</location>
        <topology evidence="1">Multi-pass membrane protein</topology>
    </subcellularLocation>
</comment>
<proteinExistence type="predicted"/>
<keyword evidence="3 6" id="KW-0812">Transmembrane</keyword>
<dbReference type="STRING" id="1915309.AXG55_06485"/>
<keyword evidence="8" id="KW-1185">Reference proteome</keyword>
<dbReference type="AlphaFoldDB" id="A0A1L4D036"/>
<dbReference type="RefSeq" id="WP_148697311.1">
    <property type="nucleotide sequence ID" value="NZ_CP017834.1"/>
</dbReference>
<dbReference type="Proteomes" id="UP000184731">
    <property type="component" value="Chromosome"/>
</dbReference>
<keyword evidence="2" id="KW-1003">Cell membrane</keyword>
<evidence type="ECO:0000256" key="1">
    <source>
        <dbReference type="ARBA" id="ARBA00004651"/>
    </source>
</evidence>
<name>A0A1L4D036_9BACT</name>
<evidence type="ECO:0000256" key="5">
    <source>
        <dbReference type="ARBA" id="ARBA00023136"/>
    </source>
</evidence>
<dbReference type="OrthoDB" id="5292432at2"/>
<keyword evidence="5 6" id="KW-0472">Membrane</keyword>
<evidence type="ECO:0000256" key="6">
    <source>
        <dbReference type="SAM" id="Phobius"/>
    </source>
</evidence>
<feature type="transmembrane region" description="Helical" evidence="6">
    <location>
        <begin position="231"/>
        <end position="250"/>
    </location>
</feature>
<evidence type="ECO:0008006" key="9">
    <source>
        <dbReference type="Google" id="ProtNLM"/>
    </source>
</evidence>
<feature type="transmembrane region" description="Helical" evidence="6">
    <location>
        <begin position="204"/>
        <end position="224"/>
    </location>
</feature>
<dbReference type="GO" id="GO:0005886">
    <property type="term" value="C:plasma membrane"/>
    <property type="evidence" value="ECO:0007669"/>
    <property type="project" value="UniProtKB-SubCell"/>
</dbReference>
<dbReference type="InterPro" id="IPR001851">
    <property type="entry name" value="ABC_transp_permease"/>
</dbReference>
<dbReference type="PANTHER" id="PTHR32196">
    <property type="entry name" value="ABC TRANSPORTER PERMEASE PROTEIN YPHD-RELATED-RELATED"/>
    <property type="match status" value="1"/>
</dbReference>
<evidence type="ECO:0000256" key="4">
    <source>
        <dbReference type="ARBA" id="ARBA00022989"/>
    </source>
</evidence>
<evidence type="ECO:0000256" key="3">
    <source>
        <dbReference type="ARBA" id="ARBA00022692"/>
    </source>
</evidence>
<feature type="transmembrane region" description="Helical" evidence="6">
    <location>
        <begin position="176"/>
        <end position="198"/>
    </location>
</feature>
<dbReference type="CDD" id="cd06574">
    <property type="entry name" value="TM_PBP1_branched-chain-AA_like"/>
    <property type="match status" value="1"/>
</dbReference>
<evidence type="ECO:0000313" key="7">
    <source>
        <dbReference type="EMBL" id="APJ03573.1"/>
    </source>
</evidence>
<keyword evidence="4 6" id="KW-1133">Transmembrane helix</keyword>
<feature type="transmembrane region" description="Helical" evidence="6">
    <location>
        <begin position="6"/>
        <end position="29"/>
    </location>
</feature>
<feature type="transmembrane region" description="Helical" evidence="6">
    <location>
        <begin position="130"/>
        <end position="151"/>
    </location>
</feature>
<feature type="transmembrane region" description="Helical" evidence="6">
    <location>
        <begin position="256"/>
        <end position="273"/>
    </location>
</feature>
<reference evidence="7 8" key="1">
    <citation type="submission" date="2016-10" db="EMBL/GenBank/DDBJ databases">
        <title>Silvanigrella aquatica sp. nov., isolated from a freshwater lake located in the Black Forest, Germany, description of Silvanigrellaceae fam. nov., Silvanigrellales ord. nov., reclassification of the order Bdellovibrionales in the class Oligoflexia, reclassification of the families Bacteriovoracaceae and Halobacteriovoraceae in the new order Bacteriovoracales ord. nov., and reclassification of the family Pseudobacteriovoracaceae in the order Oligoflexiales.</title>
        <authorList>
            <person name="Hahn M.W."/>
            <person name="Schmidt J."/>
            <person name="Koll U."/>
            <person name="Rohde M."/>
            <person name="Verbag S."/>
            <person name="Pitt A."/>
            <person name="Nakai R."/>
            <person name="Naganuma T."/>
            <person name="Lang E."/>
        </authorList>
    </citation>
    <scope>NUCLEOTIDE SEQUENCE [LARGE SCALE GENOMIC DNA]</scope>
    <source>
        <strain evidence="7 8">MWH-Nonnen-W8red</strain>
    </source>
</reference>
<dbReference type="Pfam" id="PF02653">
    <property type="entry name" value="BPD_transp_2"/>
    <property type="match status" value="1"/>
</dbReference>
<accession>A0A1L4D036</accession>
<sequence>MSSSFLPVIVGILERGFIGSFVVMAIYLASRIMKFDDFSIEGTFGLGGAIVAWSLLHNTDPWLALILGMICGGFSGCITGLLHTKLGLNKLISGIVVTTMLFSVSINIAGANVGLGNAKTIFTFAQNIPYSTLIILCLFTFITAYLFIWYMKTENGFMLRSTGINEQFITSLGKSVPFYITLSLVIANSLSALAGGVFVQYSGFYSAFGNVGILISALAGCMIAELVAGNMFLMAILGSIIYQLIIAITIELQVEPSWQKLITGLLIVVILVVKKMESKKTKGLNS</sequence>
<feature type="transmembrane region" description="Helical" evidence="6">
    <location>
        <begin position="38"/>
        <end position="56"/>
    </location>
</feature>
<evidence type="ECO:0000256" key="2">
    <source>
        <dbReference type="ARBA" id="ARBA00022475"/>
    </source>
</evidence>
<dbReference type="EMBL" id="CP017834">
    <property type="protein sequence ID" value="APJ03573.1"/>
    <property type="molecule type" value="Genomic_DNA"/>
</dbReference>
<feature type="transmembrane region" description="Helical" evidence="6">
    <location>
        <begin position="91"/>
        <end position="110"/>
    </location>
</feature>
<evidence type="ECO:0000313" key="8">
    <source>
        <dbReference type="Proteomes" id="UP000184731"/>
    </source>
</evidence>